<sequence length="54" mass="5863">YADSKGRLEKGSISIDGKSYTFAENGAMLSGANDLQQASCLPQYLIVYLLVFQS</sequence>
<comment type="caution">
    <text evidence="1">The sequence shown here is derived from an EMBL/GenBank/DDBJ whole genome shotgun (WGS) entry which is preliminary data.</text>
</comment>
<reference evidence="1" key="1">
    <citation type="submission" date="2013-12" db="EMBL/GenBank/DDBJ databases">
        <title>A Varibaculum cambriense genome reconstructed from a premature infant gut community with otherwise low bacterial novelty that shifts toward anaerobic metabolism during the third week of life.</title>
        <authorList>
            <person name="Brown C.T."/>
            <person name="Sharon I."/>
            <person name="Thomas B.C."/>
            <person name="Castelle C.J."/>
            <person name="Morowitz M.J."/>
            <person name="Banfield J.F."/>
        </authorList>
    </citation>
    <scope>NUCLEOTIDE SEQUENCE</scope>
</reference>
<accession>W1XCT7</accession>
<dbReference type="SUPFAM" id="SSF69360">
    <property type="entry name" value="Cell wall binding repeat"/>
    <property type="match status" value="1"/>
</dbReference>
<name>W1XCT7_9ZZZZ</name>
<proteinExistence type="predicted"/>
<gene>
    <name evidence="1" type="ORF">Q604_UNBC16787G0001</name>
</gene>
<organism evidence="1">
    <name type="scientific">human gut metagenome</name>
    <dbReference type="NCBI Taxonomy" id="408170"/>
    <lineage>
        <taxon>unclassified sequences</taxon>
        <taxon>metagenomes</taxon>
        <taxon>organismal metagenomes</taxon>
    </lineage>
</organism>
<protein>
    <submittedName>
        <fullName evidence="1">Surface protective antigen SpaB</fullName>
    </submittedName>
</protein>
<feature type="non-terminal residue" evidence="1">
    <location>
        <position position="1"/>
    </location>
</feature>
<dbReference type="Gene3D" id="2.10.270.10">
    <property type="entry name" value="Cholin Binding"/>
    <property type="match status" value="1"/>
</dbReference>
<dbReference type="EMBL" id="AZMM01016787">
    <property type="protein sequence ID" value="ETJ28103.1"/>
    <property type="molecule type" value="Genomic_DNA"/>
</dbReference>
<dbReference type="AlphaFoldDB" id="W1XCT7"/>
<evidence type="ECO:0000313" key="1">
    <source>
        <dbReference type="EMBL" id="ETJ28103.1"/>
    </source>
</evidence>